<dbReference type="EMBL" id="MRZV01000471">
    <property type="protein sequence ID" value="PIK49344.1"/>
    <property type="molecule type" value="Genomic_DNA"/>
</dbReference>
<dbReference type="PANTHER" id="PTHR10903">
    <property type="entry name" value="GTPASE, IMAP FAMILY MEMBER-RELATED"/>
    <property type="match status" value="1"/>
</dbReference>
<evidence type="ECO:0000313" key="1">
    <source>
        <dbReference type="EMBL" id="PIK49344.1"/>
    </source>
</evidence>
<dbReference type="InterPro" id="IPR045058">
    <property type="entry name" value="GIMA/IAN/Toc"/>
</dbReference>
<dbReference type="AlphaFoldDB" id="A0A2G8KMU7"/>
<comment type="caution">
    <text evidence="1">The sequence shown here is derived from an EMBL/GenBank/DDBJ whole genome shotgun (WGS) entry which is preliminary data.</text>
</comment>
<organism evidence="1 2">
    <name type="scientific">Stichopus japonicus</name>
    <name type="common">Sea cucumber</name>
    <dbReference type="NCBI Taxonomy" id="307972"/>
    <lineage>
        <taxon>Eukaryota</taxon>
        <taxon>Metazoa</taxon>
        <taxon>Echinodermata</taxon>
        <taxon>Eleutherozoa</taxon>
        <taxon>Echinozoa</taxon>
        <taxon>Holothuroidea</taxon>
        <taxon>Aspidochirotacea</taxon>
        <taxon>Aspidochirotida</taxon>
        <taxon>Stichopodidae</taxon>
        <taxon>Apostichopus</taxon>
    </lineage>
</organism>
<sequence>MADPRFTAEDKNVLDLIEKTFGGGFKNYCLLVYSHGDSALRDIDLDTYRKKQMEIVQATSGRITPQKVSKEQGRHAQNQKILSNFLGELSWKIIAVDNSTSVPLEKAHYRKQIVAMVDKMVTSNSPEIYTNDMFVKAQQQREDMRQKGLRKGWHPSVMSIVEELLAANPSISQEQLQVEVSQYVQREHVKKSMELKRKKEELKKHELLKKNACRNKCV</sequence>
<evidence type="ECO:0000313" key="2">
    <source>
        <dbReference type="Proteomes" id="UP000230750"/>
    </source>
</evidence>
<gene>
    <name evidence="1" type="ORF">BSL78_13803</name>
</gene>
<dbReference type="PANTHER" id="PTHR10903:SF184">
    <property type="entry name" value="GTP-BINDING PROTEIN A"/>
    <property type="match status" value="1"/>
</dbReference>
<name>A0A2G8KMU7_STIJA</name>
<accession>A0A2G8KMU7</accession>
<dbReference type="Gene3D" id="3.40.50.300">
    <property type="entry name" value="P-loop containing nucleotide triphosphate hydrolases"/>
    <property type="match status" value="1"/>
</dbReference>
<protein>
    <recommendedName>
        <fullName evidence="3">AIG1-type G domain-containing protein</fullName>
    </recommendedName>
</protein>
<proteinExistence type="predicted"/>
<dbReference type="Proteomes" id="UP000230750">
    <property type="component" value="Unassembled WGS sequence"/>
</dbReference>
<evidence type="ECO:0008006" key="3">
    <source>
        <dbReference type="Google" id="ProtNLM"/>
    </source>
</evidence>
<reference evidence="1 2" key="1">
    <citation type="journal article" date="2017" name="PLoS Biol.">
        <title>The sea cucumber genome provides insights into morphological evolution and visceral regeneration.</title>
        <authorList>
            <person name="Zhang X."/>
            <person name="Sun L."/>
            <person name="Yuan J."/>
            <person name="Sun Y."/>
            <person name="Gao Y."/>
            <person name="Zhang L."/>
            <person name="Li S."/>
            <person name="Dai H."/>
            <person name="Hamel J.F."/>
            <person name="Liu C."/>
            <person name="Yu Y."/>
            <person name="Liu S."/>
            <person name="Lin W."/>
            <person name="Guo K."/>
            <person name="Jin S."/>
            <person name="Xu P."/>
            <person name="Storey K.B."/>
            <person name="Huan P."/>
            <person name="Zhang T."/>
            <person name="Zhou Y."/>
            <person name="Zhang J."/>
            <person name="Lin C."/>
            <person name="Li X."/>
            <person name="Xing L."/>
            <person name="Huo D."/>
            <person name="Sun M."/>
            <person name="Wang L."/>
            <person name="Mercier A."/>
            <person name="Li F."/>
            <person name="Yang H."/>
            <person name="Xiang J."/>
        </authorList>
    </citation>
    <scope>NUCLEOTIDE SEQUENCE [LARGE SCALE GENOMIC DNA]</scope>
    <source>
        <strain evidence="1">Shaxun</strain>
        <tissue evidence="1">Muscle</tissue>
    </source>
</reference>
<keyword evidence="2" id="KW-1185">Reference proteome</keyword>
<dbReference type="InterPro" id="IPR027417">
    <property type="entry name" value="P-loop_NTPase"/>
</dbReference>